<reference evidence="2 3" key="1">
    <citation type="submission" date="2018-03" db="EMBL/GenBank/DDBJ databases">
        <title>Genomic Encyclopedia of Archaeal and Bacterial Type Strains, Phase II (KMG-II): from individual species to whole genera.</title>
        <authorList>
            <person name="Goeker M."/>
        </authorList>
    </citation>
    <scope>NUCLEOTIDE SEQUENCE [LARGE SCALE GENOMIC DNA]</scope>
    <source>
        <strain evidence="2 3">DSM 18107</strain>
    </source>
</reference>
<proteinExistence type="predicted"/>
<dbReference type="OrthoDB" id="643452at2"/>
<keyword evidence="1" id="KW-0732">Signal</keyword>
<dbReference type="EMBL" id="PYGK01000003">
    <property type="protein sequence ID" value="PSL33490.1"/>
    <property type="molecule type" value="Genomic_DNA"/>
</dbReference>
<feature type="signal peptide" evidence="1">
    <location>
        <begin position="1"/>
        <end position="22"/>
    </location>
</feature>
<keyword evidence="2" id="KW-0121">Carboxypeptidase</keyword>
<feature type="chain" id="PRO_5015121606" evidence="1">
    <location>
        <begin position="23"/>
        <end position="286"/>
    </location>
</feature>
<keyword evidence="3" id="KW-1185">Reference proteome</keyword>
<protein>
    <submittedName>
        <fullName evidence="2">Carboxypeptidase family protein</fullName>
    </submittedName>
</protein>
<dbReference type="SUPFAM" id="SSF49464">
    <property type="entry name" value="Carboxypeptidase regulatory domain-like"/>
    <property type="match status" value="1"/>
</dbReference>
<dbReference type="AlphaFoldDB" id="A0A2P8GHT0"/>
<keyword evidence="2" id="KW-0645">Protease</keyword>
<dbReference type="RefSeq" id="WP_106601790.1">
    <property type="nucleotide sequence ID" value="NZ_PYGK01000003.1"/>
</dbReference>
<gene>
    <name evidence="2" type="ORF">CLV42_103473</name>
</gene>
<dbReference type="Gene3D" id="2.60.40.1120">
    <property type="entry name" value="Carboxypeptidase-like, regulatory domain"/>
    <property type="match status" value="1"/>
</dbReference>
<dbReference type="Proteomes" id="UP000240978">
    <property type="component" value="Unassembled WGS sequence"/>
</dbReference>
<name>A0A2P8GHT0_9BACT</name>
<comment type="caution">
    <text evidence="2">The sequence shown here is derived from an EMBL/GenBank/DDBJ whole genome shotgun (WGS) entry which is preliminary data.</text>
</comment>
<evidence type="ECO:0000256" key="1">
    <source>
        <dbReference type="SAM" id="SignalP"/>
    </source>
</evidence>
<evidence type="ECO:0000313" key="3">
    <source>
        <dbReference type="Proteomes" id="UP000240978"/>
    </source>
</evidence>
<sequence>MTTKIILSICCLIAVYSLFSCTKDAPQGPPGPPGDTGVYAPPKGDIRGKVIVYDSTGKALADYSGVIVTIDSTNLADTTDANGAYHFNQVPAGRYNFSYSKEGYGTYRIIRQLHPGGAQATQLADADVGQIYHGPPADYVTWMGFGSPEHHEIYPYATFQAPMQVPGALVLYMGVHGPSKTDFVRTQRDYISINDYPQEYSGSEISPYTIYGDSVFVKADKITFSLTFDNPRNINYIDEQGRRIYPCTGPILGSFGLDVFTFSMPYEQGRRSNDGIYPLLRNFRLK</sequence>
<dbReference type="PROSITE" id="PS51257">
    <property type="entry name" value="PROKAR_LIPOPROTEIN"/>
    <property type="match status" value="1"/>
</dbReference>
<evidence type="ECO:0000313" key="2">
    <source>
        <dbReference type="EMBL" id="PSL33490.1"/>
    </source>
</evidence>
<dbReference type="InterPro" id="IPR008969">
    <property type="entry name" value="CarboxyPept-like_regulatory"/>
</dbReference>
<dbReference type="Pfam" id="PF13620">
    <property type="entry name" value="CarboxypepD_reg"/>
    <property type="match status" value="1"/>
</dbReference>
<dbReference type="GO" id="GO:0004180">
    <property type="term" value="F:carboxypeptidase activity"/>
    <property type="evidence" value="ECO:0007669"/>
    <property type="project" value="UniProtKB-KW"/>
</dbReference>
<keyword evidence="2" id="KW-0378">Hydrolase</keyword>
<accession>A0A2P8GHT0</accession>
<organism evidence="2 3">
    <name type="scientific">Chitinophaga ginsengisoli</name>
    <dbReference type="NCBI Taxonomy" id="363837"/>
    <lineage>
        <taxon>Bacteria</taxon>
        <taxon>Pseudomonadati</taxon>
        <taxon>Bacteroidota</taxon>
        <taxon>Chitinophagia</taxon>
        <taxon>Chitinophagales</taxon>
        <taxon>Chitinophagaceae</taxon>
        <taxon>Chitinophaga</taxon>
    </lineage>
</organism>